<gene>
    <name evidence="1" type="ORF">QAD02_006777</name>
</gene>
<dbReference type="Proteomes" id="UP001239111">
    <property type="component" value="Chromosome 4"/>
</dbReference>
<proteinExistence type="predicted"/>
<evidence type="ECO:0000313" key="1">
    <source>
        <dbReference type="EMBL" id="KAJ8665115.1"/>
    </source>
</evidence>
<reference evidence="1" key="1">
    <citation type="submission" date="2023-04" db="EMBL/GenBank/DDBJ databases">
        <title>A chromosome-level genome assembly of the parasitoid wasp Eretmocerus hayati.</title>
        <authorList>
            <person name="Zhong Y."/>
            <person name="Liu S."/>
            <person name="Liu Y."/>
        </authorList>
    </citation>
    <scope>NUCLEOTIDE SEQUENCE</scope>
    <source>
        <strain evidence="1">ZJU_SS_LIU_2023</strain>
    </source>
</reference>
<dbReference type="EMBL" id="CM056744">
    <property type="protein sequence ID" value="KAJ8665115.1"/>
    <property type="molecule type" value="Genomic_DNA"/>
</dbReference>
<evidence type="ECO:0000313" key="2">
    <source>
        <dbReference type="Proteomes" id="UP001239111"/>
    </source>
</evidence>
<accession>A0ACC2N639</accession>
<organism evidence="1 2">
    <name type="scientific">Eretmocerus hayati</name>
    <dbReference type="NCBI Taxonomy" id="131215"/>
    <lineage>
        <taxon>Eukaryota</taxon>
        <taxon>Metazoa</taxon>
        <taxon>Ecdysozoa</taxon>
        <taxon>Arthropoda</taxon>
        <taxon>Hexapoda</taxon>
        <taxon>Insecta</taxon>
        <taxon>Pterygota</taxon>
        <taxon>Neoptera</taxon>
        <taxon>Endopterygota</taxon>
        <taxon>Hymenoptera</taxon>
        <taxon>Apocrita</taxon>
        <taxon>Proctotrupomorpha</taxon>
        <taxon>Chalcidoidea</taxon>
        <taxon>Aphelinidae</taxon>
        <taxon>Aphelininae</taxon>
        <taxon>Eretmocerus</taxon>
    </lineage>
</organism>
<protein>
    <submittedName>
        <fullName evidence="1">Uncharacterized protein</fullName>
    </submittedName>
</protein>
<name>A0ACC2N639_9HYME</name>
<sequence length="226" mass="25392">MRGRFCSGNLEACTKIVKTEDKAEKQQDSSLPISSPTRTIGDEVMSGKMQENSTSQDTGVMEGHVAEEQPESRLIKKTKPFLGSIILNLTLSPGQNALKYSSRVDTHHYRRKNKATAHAFKLSRILLKKAKKALRHENEAVERTTYESDVGLLTTLHETIPVRKIRENLETVIVYFDLETGGLSKSADILQIAAKYKDYTFQVSVRPYRKISPEASQVHGLVFVNN</sequence>
<comment type="caution">
    <text evidence="1">The sequence shown here is derived from an EMBL/GenBank/DDBJ whole genome shotgun (WGS) entry which is preliminary data.</text>
</comment>
<keyword evidence="2" id="KW-1185">Reference proteome</keyword>